<reference evidence="13" key="1">
    <citation type="submission" date="2018-05" db="EMBL/GenBank/DDBJ databases">
        <authorList>
            <person name="Lanie J.A."/>
            <person name="Ng W.-L."/>
            <person name="Kazmierczak K.M."/>
            <person name="Andrzejewski T.M."/>
            <person name="Davidsen T.M."/>
            <person name="Wayne K.J."/>
            <person name="Tettelin H."/>
            <person name="Glass J.I."/>
            <person name="Rusch D."/>
            <person name="Podicherti R."/>
            <person name="Tsui H.-C.T."/>
            <person name="Winkler M.E."/>
        </authorList>
    </citation>
    <scope>NUCLEOTIDE SEQUENCE</scope>
</reference>
<keyword evidence="9" id="KW-0718">Serine biosynthesis</keyword>
<evidence type="ECO:0000256" key="11">
    <source>
        <dbReference type="ARBA" id="ARBA00049007"/>
    </source>
</evidence>
<dbReference type="NCBIfam" id="NF003764">
    <property type="entry name" value="PRK05355.1"/>
    <property type="match status" value="1"/>
</dbReference>
<dbReference type="FunFam" id="3.90.1150.10:FF:000006">
    <property type="entry name" value="Phosphoserine aminotransferase"/>
    <property type="match status" value="1"/>
</dbReference>
<sequence>MFQERVYNFSAGPAALPGPVLEQARSELLNWEGTGASVVEVSHRSPEFSAIADRAGDDLRKLLKVPENYNILFLQGGATLQFAAVPLNLAKKESIVDYAITGSWGKKAQAEATRYAHTNIVADGANNQYTCIPDPTTWKVSSGAAYLHYTPNETIHGVEFHFIPEVSDSPLIVDMSSTILSQPVDISRFGLIYAGAQKNIGPAGITIVIVREDLIGRARLETPSVVNYQVMADSGSMSNTPPTFAWYMSGLVFQWLQKQGGLSAMADLNKRKSSKLYTAIDASDFYSNAVDPACRSRMNIPFALADPKLDATFIEGASQAGITNIRGHRSVGGMRASLYNAMPEEGVNVLLSFMADFVARYG</sequence>
<dbReference type="Gene3D" id="3.90.1150.10">
    <property type="entry name" value="Aspartate Aminotransferase, domain 1"/>
    <property type="match status" value="1"/>
</dbReference>
<feature type="domain" description="Aminotransferase class V" evidence="12">
    <location>
        <begin position="6"/>
        <end position="350"/>
    </location>
</feature>
<dbReference type="GO" id="GO:0005737">
    <property type="term" value="C:cytoplasm"/>
    <property type="evidence" value="ECO:0007669"/>
    <property type="project" value="TreeGrafter"/>
</dbReference>
<dbReference type="GO" id="GO:0004648">
    <property type="term" value="F:O-phospho-L-serine:2-oxoglutarate aminotransferase activity"/>
    <property type="evidence" value="ECO:0007669"/>
    <property type="project" value="UniProtKB-EC"/>
</dbReference>
<dbReference type="EMBL" id="UINC01019919">
    <property type="protein sequence ID" value="SVA84154.1"/>
    <property type="molecule type" value="Genomic_DNA"/>
</dbReference>
<dbReference type="EC" id="2.6.1.52" evidence="4"/>
<dbReference type="PANTHER" id="PTHR43247">
    <property type="entry name" value="PHOSPHOSERINE AMINOTRANSFERASE"/>
    <property type="match status" value="1"/>
</dbReference>
<name>A0A381Z4V5_9ZZZZ</name>
<comment type="similarity">
    <text evidence="3">Belongs to the class-V pyridoxal-phosphate-dependent aminotransferase family. SerC subfamily.</text>
</comment>
<dbReference type="AlphaFoldDB" id="A0A381Z4V5"/>
<dbReference type="UniPathway" id="UPA00135">
    <property type="reaction ID" value="UER00197"/>
</dbReference>
<dbReference type="InterPro" id="IPR020578">
    <property type="entry name" value="Aminotrans_V_PyrdxlP_BS"/>
</dbReference>
<evidence type="ECO:0000259" key="12">
    <source>
        <dbReference type="Pfam" id="PF00266"/>
    </source>
</evidence>
<dbReference type="SUPFAM" id="SSF53383">
    <property type="entry name" value="PLP-dependent transferases"/>
    <property type="match status" value="1"/>
</dbReference>
<evidence type="ECO:0000313" key="13">
    <source>
        <dbReference type="EMBL" id="SVA84154.1"/>
    </source>
</evidence>
<dbReference type="Pfam" id="PF00266">
    <property type="entry name" value="Aminotran_5"/>
    <property type="match status" value="1"/>
</dbReference>
<dbReference type="PROSITE" id="PS00595">
    <property type="entry name" value="AA_TRANSFER_CLASS_5"/>
    <property type="match status" value="1"/>
</dbReference>
<keyword evidence="7" id="KW-0808">Transferase</keyword>
<evidence type="ECO:0000256" key="6">
    <source>
        <dbReference type="ARBA" id="ARBA00022605"/>
    </source>
</evidence>
<comment type="cofactor">
    <cofactor evidence="1">
        <name>pyridoxal 5'-phosphate</name>
        <dbReference type="ChEBI" id="CHEBI:597326"/>
    </cofactor>
</comment>
<keyword evidence="6" id="KW-0028">Amino-acid biosynthesis</keyword>
<dbReference type="GO" id="GO:0030170">
    <property type="term" value="F:pyridoxal phosphate binding"/>
    <property type="evidence" value="ECO:0007669"/>
    <property type="project" value="TreeGrafter"/>
</dbReference>
<evidence type="ECO:0000256" key="9">
    <source>
        <dbReference type="ARBA" id="ARBA00023299"/>
    </source>
</evidence>
<accession>A0A381Z4V5</accession>
<dbReference type="InterPro" id="IPR000192">
    <property type="entry name" value="Aminotrans_V_dom"/>
</dbReference>
<proteinExistence type="inferred from homology"/>
<evidence type="ECO:0000256" key="5">
    <source>
        <dbReference type="ARBA" id="ARBA00022576"/>
    </source>
</evidence>
<evidence type="ECO:0000256" key="7">
    <source>
        <dbReference type="ARBA" id="ARBA00022679"/>
    </source>
</evidence>
<comment type="pathway">
    <text evidence="2">Amino-acid biosynthesis; L-serine biosynthesis; L-serine from 3-phospho-D-glycerate: step 2/3.</text>
</comment>
<organism evidence="13">
    <name type="scientific">marine metagenome</name>
    <dbReference type="NCBI Taxonomy" id="408172"/>
    <lineage>
        <taxon>unclassified sequences</taxon>
        <taxon>metagenomes</taxon>
        <taxon>ecological metagenomes</taxon>
    </lineage>
</organism>
<dbReference type="CDD" id="cd00611">
    <property type="entry name" value="PSAT_like"/>
    <property type="match status" value="1"/>
</dbReference>
<evidence type="ECO:0000256" key="2">
    <source>
        <dbReference type="ARBA" id="ARBA00005099"/>
    </source>
</evidence>
<comment type="catalytic activity">
    <reaction evidence="10">
        <text>4-(phosphooxy)-L-threonine + 2-oxoglutarate = (R)-3-hydroxy-2-oxo-4-phosphooxybutanoate + L-glutamate</text>
        <dbReference type="Rhea" id="RHEA:16573"/>
        <dbReference type="ChEBI" id="CHEBI:16810"/>
        <dbReference type="ChEBI" id="CHEBI:29985"/>
        <dbReference type="ChEBI" id="CHEBI:58452"/>
        <dbReference type="ChEBI" id="CHEBI:58538"/>
        <dbReference type="EC" id="2.6.1.52"/>
    </reaction>
</comment>
<keyword evidence="5" id="KW-0032">Aminotransferase</keyword>
<evidence type="ECO:0000256" key="8">
    <source>
        <dbReference type="ARBA" id="ARBA00022898"/>
    </source>
</evidence>
<dbReference type="InterPro" id="IPR015421">
    <property type="entry name" value="PyrdxlP-dep_Trfase_major"/>
</dbReference>
<dbReference type="PANTHER" id="PTHR43247:SF1">
    <property type="entry name" value="PHOSPHOSERINE AMINOTRANSFERASE"/>
    <property type="match status" value="1"/>
</dbReference>
<comment type="catalytic activity">
    <reaction evidence="11">
        <text>O-phospho-L-serine + 2-oxoglutarate = 3-phosphooxypyruvate + L-glutamate</text>
        <dbReference type="Rhea" id="RHEA:14329"/>
        <dbReference type="ChEBI" id="CHEBI:16810"/>
        <dbReference type="ChEBI" id="CHEBI:18110"/>
        <dbReference type="ChEBI" id="CHEBI:29985"/>
        <dbReference type="ChEBI" id="CHEBI:57524"/>
        <dbReference type="EC" id="2.6.1.52"/>
    </reaction>
</comment>
<evidence type="ECO:0000256" key="10">
    <source>
        <dbReference type="ARBA" id="ARBA00047630"/>
    </source>
</evidence>
<gene>
    <name evidence="13" type="ORF">METZ01_LOCUS137008</name>
</gene>
<dbReference type="InterPro" id="IPR022278">
    <property type="entry name" value="Pser_aminoTfrase"/>
</dbReference>
<keyword evidence="8" id="KW-0663">Pyridoxal phosphate</keyword>
<dbReference type="PIRSF" id="PIRSF000525">
    <property type="entry name" value="SerC"/>
    <property type="match status" value="1"/>
</dbReference>
<dbReference type="InterPro" id="IPR015424">
    <property type="entry name" value="PyrdxlP-dep_Trfase"/>
</dbReference>
<dbReference type="FunFam" id="3.40.640.10:FF:000010">
    <property type="entry name" value="Phosphoserine aminotransferase"/>
    <property type="match status" value="1"/>
</dbReference>
<dbReference type="Gene3D" id="3.40.640.10">
    <property type="entry name" value="Type I PLP-dependent aspartate aminotransferase-like (Major domain)"/>
    <property type="match status" value="1"/>
</dbReference>
<dbReference type="HAMAP" id="MF_00160">
    <property type="entry name" value="SerC_aminotrans_5"/>
    <property type="match status" value="1"/>
</dbReference>
<evidence type="ECO:0000256" key="4">
    <source>
        <dbReference type="ARBA" id="ARBA00013030"/>
    </source>
</evidence>
<dbReference type="GO" id="GO:0006564">
    <property type="term" value="P:L-serine biosynthetic process"/>
    <property type="evidence" value="ECO:0007669"/>
    <property type="project" value="UniProtKB-KW"/>
</dbReference>
<protein>
    <recommendedName>
        <fullName evidence="4">phosphoserine transaminase</fullName>
        <ecNumber evidence="4">2.6.1.52</ecNumber>
    </recommendedName>
</protein>
<evidence type="ECO:0000256" key="1">
    <source>
        <dbReference type="ARBA" id="ARBA00001933"/>
    </source>
</evidence>
<dbReference type="NCBIfam" id="TIGR01364">
    <property type="entry name" value="serC_1"/>
    <property type="match status" value="1"/>
</dbReference>
<dbReference type="InterPro" id="IPR015422">
    <property type="entry name" value="PyrdxlP-dep_Trfase_small"/>
</dbReference>
<evidence type="ECO:0000256" key="3">
    <source>
        <dbReference type="ARBA" id="ARBA00006904"/>
    </source>
</evidence>